<name>A0A3S5DGK1_SALER</name>
<gene>
    <name evidence="1" type="ORF">NCTC10047_05642</name>
</gene>
<evidence type="ECO:0000313" key="2">
    <source>
        <dbReference type="Proteomes" id="UP000275676"/>
    </source>
</evidence>
<dbReference type="EMBL" id="LR134156">
    <property type="protein sequence ID" value="VEA79625.1"/>
    <property type="molecule type" value="Genomic_DNA"/>
</dbReference>
<reference evidence="1 2" key="1">
    <citation type="submission" date="2018-12" db="EMBL/GenBank/DDBJ databases">
        <authorList>
            <consortium name="Pathogen Informatics"/>
        </authorList>
    </citation>
    <scope>NUCLEOTIDE SEQUENCE [LARGE SCALE GENOMIC DNA]</scope>
    <source>
        <strain evidence="1 2">NCTC10047</strain>
    </source>
</reference>
<protein>
    <submittedName>
        <fullName evidence="1">Uncharacterized protein</fullName>
    </submittedName>
</protein>
<dbReference type="Proteomes" id="UP000275676">
    <property type="component" value="Chromosome"/>
</dbReference>
<evidence type="ECO:0000313" key="1">
    <source>
        <dbReference type="EMBL" id="VEA79625.1"/>
    </source>
</evidence>
<dbReference type="AlphaFoldDB" id="A0A3S5DGK1"/>
<accession>A0A3S5DGK1</accession>
<sequence length="51" mass="5987">MRPMLERTVKRRAVNQPVICDWDTLKSVDRLTDKYQLTIDDFANSVLSAIY</sequence>
<proteinExistence type="predicted"/>
<organism evidence="1 2">
    <name type="scientific">Salmonella enterica subsp. arizonae</name>
    <dbReference type="NCBI Taxonomy" id="59203"/>
    <lineage>
        <taxon>Bacteria</taxon>
        <taxon>Pseudomonadati</taxon>
        <taxon>Pseudomonadota</taxon>
        <taxon>Gammaproteobacteria</taxon>
        <taxon>Enterobacterales</taxon>
        <taxon>Enterobacteriaceae</taxon>
        <taxon>Salmonella</taxon>
    </lineage>
</organism>